<dbReference type="InParanoid" id="K0KWG0"/>
<keyword evidence="3" id="KW-1185">Reference proteome</keyword>
<evidence type="ECO:0000313" key="2">
    <source>
        <dbReference type="EMBL" id="CCH45829.1"/>
    </source>
</evidence>
<feature type="region of interest" description="Disordered" evidence="1">
    <location>
        <begin position="428"/>
        <end position="456"/>
    </location>
</feature>
<name>K0KWG0_WICCF</name>
<comment type="caution">
    <text evidence="2">The sequence shown here is derived from an EMBL/GenBank/DDBJ whole genome shotgun (WGS) entry which is preliminary data.</text>
</comment>
<proteinExistence type="predicted"/>
<protein>
    <submittedName>
        <fullName evidence="2">Uncharacterized protein</fullName>
    </submittedName>
</protein>
<dbReference type="STRING" id="1206466.K0KWG0"/>
<dbReference type="HOGENOM" id="CLU_600212_0_0_1"/>
<dbReference type="EMBL" id="CAIF01000212">
    <property type="protein sequence ID" value="CCH45829.1"/>
    <property type="molecule type" value="Genomic_DNA"/>
</dbReference>
<organism evidence="2 3">
    <name type="scientific">Wickerhamomyces ciferrii (strain ATCC 14091 / BCRC 22168 / CBS 111 / JCM 3599 / NBRC 0793 / NRRL Y-1031 F-60-10)</name>
    <name type="common">Yeast</name>
    <name type="synonym">Pichia ciferrii</name>
    <dbReference type="NCBI Taxonomy" id="1206466"/>
    <lineage>
        <taxon>Eukaryota</taxon>
        <taxon>Fungi</taxon>
        <taxon>Dikarya</taxon>
        <taxon>Ascomycota</taxon>
        <taxon>Saccharomycotina</taxon>
        <taxon>Saccharomycetes</taxon>
        <taxon>Phaffomycetales</taxon>
        <taxon>Wickerhamomycetaceae</taxon>
        <taxon>Wickerhamomyces</taxon>
    </lineage>
</organism>
<reference evidence="2 3" key="1">
    <citation type="journal article" date="2012" name="Eukaryot. Cell">
        <title>Draft genome sequence of Wickerhamomyces ciferrii NRRL Y-1031 F-60-10.</title>
        <authorList>
            <person name="Schneider J."/>
            <person name="Andrea H."/>
            <person name="Blom J."/>
            <person name="Jaenicke S."/>
            <person name="Ruckert C."/>
            <person name="Schorsch C."/>
            <person name="Szczepanowski R."/>
            <person name="Farwick M."/>
            <person name="Goesmann A."/>
            <person name="Puhler A."/>
            <person name="Schaffer S."/>
            <person name="Tauch A."/>
            <person name="Kohler T."/>
            <person name="Brinkrolf K."/>
        </authorList>
    </citation>
    <scope>NUCLEOTIDE SEQUENCE [LARGE SCALE GENOMIC DNA]</scope>
    <source>
        <strain evidence="3">ATCC 14091 / BCRC 22168 / CBS 111 / JCM 3599 / NBRC 0793 / NRRL Y-1031 F-60-10</strain>
    </source>
</reference>
<evidence type="ECO:0000256" key="1">
    <source>
        <dbReference type="SAM" id="MobiDB-lite"/>
    </source>
</evidence>
<accession>K0KWG0</accession>
<sequence>MKDTDQDFITNDVHYKSSKKVPVVTIDSSPNPFIGNVSAVDQNNGINQNTSQISQNQSTAAMISNQYQDIYGESPTLKIYLPGNGQNQRASLPFNQIYGSNYYNQTSTPIHFNTDPIDYQQNGNSLLSPLNNNNKSNIKMIPQSFIDFKNSQSIYNLRNPNIASPGAPHPPVPPPYHQPQPQYLPPQDLYIQQNEFPSTFQPRCAPNMPHKEKVNDWIRRVPVYFVPNTSYTIEGGQLQTGWYNECYPGVVTASSANYSEDDDELLDELDEELEIDHAFQTSFVYNNSANVNNKANQHQSHRYHPSLYNIGPSGYNGVNFDHPDELYVDHEDVLEFQARKITKYVKKLYQQDPTESIVRGQSPTKQNILLDGFDKSNLSQLLEGTETNPVEITNTSYNLNLTEAIENINSKRIDEDIDLIINNADKEFETNPNSPYSKPTKGQIPVNSPILTKRKK</sequence>
<evidence type="ECO:0000313" key="3">
    <source>
        <dbReference type="Proteomes" id="UP000009328"/>
    </source>
</evidence>
<dbReference type="eggNOG" id="ENOG502S6B4">
    <property type="taxonomic scope" value="Eukaryota"/>
</dbReference>
<dbReference type="AlphaFoldDB" id="K0KWG0"/>
<gene>
    <name evidence="2" type="ORF">BN7_5415</name>
</gene>
<dbReference type="Proteomes" id="UP000009328">
    <property type="component" value="Unassembled WGS sequence"/>
</dbReference>